<accession>A0AAJ1SUP0</accession>
<proteinExistence type="predicted"/>
<gene>
    <name evidence="1" type="ORF">J2T23_000567</name>
</gene>
<dbReference type="Proteomes" id="UP001239267">
    <property type="component" value="Unassembled WGS sequence"/>
</dbReference>
<reference evidence="1 2" key="1">
    <citation type="submission" date="2023-07" db="EMBL/GenBank/DDBJ databases">
        <title>Sorghum-associated microbial communities from plants grown in Nebraska, USA.</title>
        <authorList>
            <person name="Schachtman D."/>
        </authorList>
    </citation>
    <scope>NUCLEOTIDE SEQUENCE [LARGE SCALE GENOMIC DNA]</scope>
    <source>
        <strain evidence="1 2">DS1001</strain>
    </source>
</reference>
<sequence length="160" mass="17903">MNYREARKVARKAEKGFGLPKAPTLQLIQDKLERQRSRPIIVDELPGLSGSELCGVWLICADRDIVLHAPVKSAWHRQQIVLHEFSHMILCHDLEETSADLAATFLPDLSQDVLRVLGRSSYTDGAELMAEVLADQLATRIINSDVDAMPEPLAFRQVFG</sequence>
<dbReference type="RefSeq" id="WP_141160678.1">
    <property type="nucleotide sequence ID" value="NZ_JAUSTB010000001.1"/>
</dbReference>
<name>A0AAJ1SUP0_9MICC</name>
<comment type="caution">
    <text evidence="1">The sequence shown here is derived from an EMBL/GenBank/DDBJ whole genome shotgun (WGS) entry which is preliminary data.</text>
</comment>
<evidence type="ECO:0000313" key="2">
    <source>
        <dbReference type="Proteomes" id="UP001239267"/>
    </source>
</evidence>
<keyword evidence="2" id="KW-1185">Reference proteome</keyword>
<dbReference type="EMBL" id="JAUSTB010000001">
    <property type="protein sequence ID" value="MDQ0144693.1"/>
    <property type="molecule type" value="Genomic_DNA"/>
</dbReference>
<dbReference type="AlphaFoldDB" id="A0AAJ1SUP0"/>
<organism evidence="1 2">
    <name type="scientific">Pseudarthrobacter niigatensis</name>
    <dbReference type="NCBI Taxonomy" id="369935"/>
    <lineage>
        <taxon>Bacteria</taxon>
        <taxon>Bacillati</taxon>
        <taxon>Actinomycetota</taxon>
        <taxon>Actinomycetes</taxon>
        <taxon>Micrococcales</taxon>
        <taxon>Micrococcaceae</taxon>
        <taxon>Pseudarthrobacter</taxon>
    </lineage>
</organism>
<evidence type="ECO:0000313" key="1">
    <source>
        <dbReference type="EMBL" id="MDQ0144693.1"/>
    </source>
</evidence>
<protein>
    <recommendedName>
        <fullName evidence="3">IrrE N-terminal-like domain-containing protein</fullName>
    </recommendedName>
</protein>
<evidence type="ECO:0008006" key="3">
    <source>
        <dbReference type="Google" id="ProtNLM"/>
    </source>
</evidence>